<dbReference type="EMBL" id="JAKIKS010000035">
    <property type="protein sequence ID" value="MCL1124954.1"/>
    <property type="molecule type" value="Genomic_DNA"/>
</dbReference>
<comment type="caution">
    <text evidence="2">The sequence shown here is derived from an EMBL/GenBank/DDBJ whole genome shotgun (WGS) entry which is preliminary data.</text>
</comment>
<name>A0ABT0LB72_9GAMM</name>
<keyword evidence="3" id="KW-1185">Reference proteome</keyword>
<gene>
    <name evidence="2" type="ORF">L2764_10820</name>
</gene>
<proteinExistence type="predicted"/>
<evidence type="ECO:0000313" key="2">
    <source>
        <dbReference type="EMBL" id="MCL1124954.1"/>
    </source>
</evidence>
<keyword evidence="1" id="KW-0472">Membrane</keyword>
<feature type="transmembrane region" description="Helical" evidence="1">
    <location>
        <begin position="107"/>
        <end position="124"/>
    </location>
</feature>
<evidence type="ECO:0000256" key="1">
    <source>
        <dbReference type="SAM" id="Phobius"/>
    </source>
</evidence>
<organism evidence="2 3">
    <name type="scientific">Shewanella surugensis</name>
    <dbReference type="NCBI Taxonomy" id="212020"/>
    <lineage>
        <taxon>Bacteria</taxon>
        <taxon>Pseudomonadati</taxon>
        <taxon>Pseudomonadota</taxon>
        <taxon>Gammaproteobacteria</taxon>
        <taxon>Alteromonadales</taxon>
        <taxon>Shewanellaceae</taxon>
        <taxon>Shewanella</taxon>
    </lineage>
</organism>
<reference evidence="2 3" key="1">
    <citation type="submission" date="2022-01" db="EMBL/GenBank/DDBJ databases">
        <title>Whole genome-based taxonomy of the Shewanellaceae.</title>
        <authorList>
            <person name="Martin-Rodriguez A.J."/>
        </authorList>
    </citation>
    <scope>NUCLEOTIDE SEQUENCE [LARGE SCALE GENOMIC DNA]</scope>
    <source>
        <strain evidence="2 3">DSM 17177</strain>
    </source>
</reference>
<sequence>MLEKYTVNEIEKAIDELVSSGKKSDVKLLKEEACRRRMEALRLGVNLEKEEAHKFGNKSVSMTLIAFIMSFFLFLSGGYIPCIEWPSRNGQEHECHVDGWQLNMFEHLGISLVSLIVICAVMVVRRRRIDQLKRLTKTVI</sequence>
<feature type="transmembrane region" description="Helical" evidence="1">
    <location>
        <begin position="59"/>
        <end position="80"/>
    </location>
</feature>
<keyword evidence="1" id="KW-1133">Transmembrane helix</keyword>
<protein>
    <submittedName>
        <fullName evidence="2">Uncharacterized protein</fullName>
    </submittedName>
</protein>
<accession>A0ABT0LB72</accession>
<dbReference type="RefSeq" id="WP_248940229.1">
    <property type="nucleotide sequence ID" value="NZ_JAKIKS010000035.1"/>
</dbReference>
<dbReference type="Proteomes" id="UP001203423">
    <property type="component" value="Unassembled WGS sequence"/>
</dbReference>
<keyword evidence="1" id="KW-0812">Transmembrane</keyword>
<evidence type="ECO:0000313" key="3">
    <source>
        <dbReference type="Proteomes" id="UP001203423"/>
    </source>
</evidence>